<dbReference type="RefSeq" id="XP_018983716.1">
    <property type="nucleotide sequence ID" value="XM_019129448.1"/>
</dbReference>
<dbReference type="InterPro" id="IPR015421">
    <property type="entry name" value="PyrdxlP-dep_Trfase_major"/>
</dbReference>
<organism evidence="3 4">
    <name type="scientific">Babjeviella inositovora NRRL Y-12698</name>
    <dbReference type="NCBI Taxonomy" id="984486"/>
    <lineage>
        <taxon>Eukaryota</taxon>
        <taxon>Fungi</taxon>
        <taxon>Dikarya</taxon>
        <taxon>Ascomycota</taxon>
        <taxon>Saccharomycotina</taxon>
        <taxon>Pichiomycetes</taxon>
        <taxon>Serinales incertae sedis</taxon>
        <taxon>Babjeviella</taxon>
    </lineage>
</organism>
<reference evidence="4" key="1">
    <citation type="submission" date="2016-05" db="EMBL/GenBank/DDBJ databases">
        <title>Comparative genomics of biotechnologically important yeasts.</title>
        <authorList>
            <consortium name="DOE Joint Genome Institute"/>
            <person name="Riley R."/>
            <person name="Haridas S."/>
            <person name="Wolfe K.H."/>
            <person name="Lopes M.R."/>
            <person name="Hittinger C.T."/>
            <person name="Goker M."/>
            <person name="Salamov A."/>
            <person name="Wisecaver J."/>
            <person name="Long T.M."/>
            <person name="Aerts A.L."/>
            <person name="Barry K."/>
            <person name="Choi C."/>
            <person name="Clum A."/>
            <person name="Coughlan A.Y."/>
            <person name="Deshpande S."/>
            <person name="Douglass A.P."/>
            <person name="Hanson S.J."/>
            <person name="Klenk H.-P."/>
            <person name="Labutti K."/>
            <person name="Lapidus A."/>
            <person name="Lindquist E."/>
            <person name="Lipzen A."/>
            <person name="Meier-Kolthoff J.P."/>
            <person name="Ohm R.A."/>
            <person name="Otillar R.P."/>
            <person name="Pangilinan J."/>
            <person name="Peng Y."/>
            <person name="Rokas A."/>
            <person name="Rosa C.A."/>
            <person name="Scheuner C."/>
            <person name="Sibirny A.A."/>
            <person name="Slot J.C."/>
            <person name="Stielow J.B."/>
            <person name="Sun H."/>
            <person name="Kurtzman C.P."/>
            <person name="Blackwell M."/>
            <person name="Grigoriev I.V."/>
            <person name="Jeffries T.W."/>
        </authorList>
    </citation>
    <scope>NUCLEOTIDE SEQUENCE [LARGE SCALE GENOMIC DNA]</scope>
    <source>
        <strain evidence="4">NRRL Y-12698</strain>
    </source>
</reference>
<dbReference type="InterPro" id="IPR005302">
    <property type="entry name" value="MoCF_Sase_C"/>
</dbReference>
<dbReference type="EMBL" id="KV454435">
    <property type="protein sequence ID" value="ODQ78388.1"/>
    <property type="molecule type" value="Genomic_DNA"/>
</dbReference>
<dbReference type="Proteomes" id="UP000094336">
    <property type="component" value="Unassembled WGS sequence"/>
</dbReference>
<dbReference type="GO" id="GO:0030151">
    <property type="term" value="F:molybdenum ion binding"/>
    <property type="evidence" value="ECO:0007669"/>
    <property type="project" value="InterPro"/>
</dbReference>
<dbReference type="Gene3D" id="3.40.640.10">
    <property type="entry name" value="Type I PLP-dependent aspartate aminotransferase-like (Major domain)"/>
    <property type="match status" value="1"/>
</dbReference>
<keyword evidence="1" id="KW-0501">Molybdenum cofactor biosynthesis</keyword>
<dbReference type="Pfam" id="PF03473">
    <property type="entry name" value="MOSC"/>
    <property type="match status" value="1"/>
</dbReference>
<dbReference type="AlphaFoldDB" id="A0A1E3QL95"/>
<dbReference type="Gene3D" id="3.90.1150.10">
    <property type="entry name" value="Aspartate Aminotransferase, domain 1"/>
    <property type="match status" value="1"/>
</dbReference>
<keyword evidence="4" id="KW-1185">Reference proteome</keyword>
<dbReference type="InterPro" id="IPR015422">
    <property type="entry name" value="PyrdxlP-dep_Trfase_small"/>
</dbReference>
<feature type="domain" description="MOSC" evidence="2">
    <location>
        <begin position="693"/>
        <end position="852"/>
    </location>
</feature>
<dbReference type="Pfam" id="PF00266">
    <property type="entry name" value="Aminotran_5"/>
    <property type="match status" value="1"/>
</dbReference>
<dbReference type="Pfam" id="PF03476">
    <property type="entry name" value="MOSC_N"/>
    <property type="match status" value="1"/>
</dbReference>
<dbReference type="SUPFAM" id="SSF50800">
    <property type="entry name" value="PK beta-barrel domain-like"/>
    <property type="match status" value="1"/>
</dbReference>
<dbReference type="SUPFAM" id="SSF141673">
    <property type="entry name" value="MOSC N-terminal domain-like"/>
    <property type="match status" value="1"/>
</dbReference>
<dbReference type="STRING" id="984486.A0A1E3QL95"/>
<sequence>MPDSNTFLDTLSGYNHDIHAIRSEHYPQITPSRCYLDHAGMTLYSSTLIHQSSEFLLHNQHLLGNTHSLCSTDLIKATKQQVLCDLFGASDDYDLVFVSNATAGVKLVVEGMSDTFGRASLGWDYAYSIDSHTSLIGARECSSSWSCFKVPGNVTQNYDSQGSSPLLVSWTGQSNFNGQRFPMDEWNTMFKALKGCFTLFDASSLCTTSPPKLTSESPDFIVCSFYKIFGYPDIGALIYRKSAAAQVFRGRRYFGGGTVDMVSPFDSVVQRKGYMVTSSKCTSEIPKDSSPVHPSLSNLVSFNSECLSDGTIPIHTISQLHIAIKSHFEIFGSFKKISLHVLAITAYAMQRLQSLRYSDARPMVDMVTTTSNRGPIIAMLLLGKDGNRLGYYAFNQLISLKDISVRVGTMCNIGGSCQWLGLTAQDLHGFCEKGHKCGDAMDIVEGKVTGVVRVSFGAMSCVEEVDVFVREIKGFLSDSMEEAQKITPPCQTETPADKRSCLAVFGDKCIALSNCHAPKNEARMILEKEDCLLEPEAWPRCSDSPGYSYDERSSSSTSLLSCKDLLGELQATSGFVSVTKLTIYPVKSCAGYDIPQNVTWKASGAGLEYDRMFCLLDQLLSPLKLKNNKRMVRIKPTIDESVLRLEYTSPGGECLSTEIPLVDEQFQEKYQGKLVDYITPTVGYQCIHDKEVDQFLQTVLETPHVHLAKSTTSLSIQNKSGFMVASQKSLDCVSQEMRRHQGEAKPNVNPAVFRSNIIVDSPSLIPFEEDLWTELVLPGTRKRDYVTLRVLDRCDRCHMITIDPETGSRDISVYLELSKFRKQNYKIYFGLNVDYVKGGRFDIKVGDTFQMI</sequence>
<accession>A0A1E3QL95</accession>
<dbReference type="OrthoDB" id="10264306at2759"/>
<dbReference type="InterPro" id="IPR005303">
    <property type="entry name" value="MOCOS_middle"/>
</dbReference>
<protein>
    <recommendedName>
        <fullName evidence="2">MOSC domain-containing protein</fullName>
    </recommendedName>
</protein>
<evidence type="ECO:0000313" key="3">
    <source>
        <dbReference type="EMBL" id="ODQ78388.1"/>
    </source>
</evidence>
<evidence type="ECO:0000313" key="4">
    <source>
        <dbReference type="Proteomes" id="UP000094336"/>
    </source>
</evidence>
<dbReference type="GO" id="GO:0030170">
    <property type="term" value="F:pyridoxal phosphate binding"/>
    <property type="evidence" value="ECO:0007669"/>
    <property type="project" value="InterPro"/>
</dbReference>
<gene>
    <name evidence="3" type="ORF">BABINDRAFT_162625</name>
</gene>
<dbReference type="GO" id="GO:0006777">
    <property type="term" value="P:Mo-molybdopterin cofactor biosynthetic process"/>
    <property type="evidence" value="ECO:0007669"/>
    <property type="project" value="UniProtKB-KW"/>
</dbReference>
<evidence type="ECO:0000256" key="1">
    <source>
        <dbReference type="ARBA" id="ARBA00023150"/>
    </source>
</evidence>
<dbReference type="InterPro" id="IPR015424">
    <property type="entry name" value="PyrdxlP-dep_Trfase"/>
</dbReference>
<dbReference type="PANTHER" id="PTHR14237:SF80">
    <property type="entry name" value="MOLYBDENUM COFACTOR SULFURASE"/>
    <property type="match status" value="1"/>
</dbReference>
<dbReference type="PANTHER" id="PTHR14237">
    <property type="entry name" value="MOLYBDOPTERIN COFACTOR SULFURASE MOSC"/>
    <property type="match status" value="1"/>
</dbReference>
<proteinExistence type="predicted"/>
<evidence type="ECO:0000259" key="2">
    <source>
        <dbReference type="PROSITE" id="PS51340"/>
    </source>
</evidence>
<dbReference type="GeneID" id="30147301"/>
<dbReference type="InterPro" id="IPR000192">
    <property type="entry name" value="Aminotrans_V_dom"/>
</dbReference>
<dbReference type="InterPro" id="IPR011037">
    <property type="entry name" value="Pyrv_Knase-like_insert_dom_sf"/>
</dbReference>
<dbReference type="GO" id="GO:0003824">
    <property type="term" value="F:catalytic activity"/>
    <property type="evidence" value="ECO:0007669"/>
    <property type="project" value="InterPro"/>
</dbReference>
<dbReference type="PROSITE" id="PS51340">
    <property type="entry name" value="MOSC"/>
    <property type="match status" value="1"/>
</dbReference>
<name>A0A1E3QL95_9ASCO</name>
<dbReference type="SUPFAM" id="SSF53383">
    <property type="entry name" value="PLP-dependent transferases"/>
    <property type="match status" value="1"/>
</dbReference>